<dbReference type="OrthoDB" id="9797743at2"/>
<comment type="caution">
    <text evidence="5">The sequence shown here is derived from an EMBL/GenBank/DDBJ whole genome shotgun (WGS) entry which is preliminary data.</text>
</comment>
<dbReference type="GO" id="GO:0046872">
    <property type="term" value="F:metal ion binding"/>
    <property type="evidence" value="ECO:0007669"/>
    <property type="project" value="UniProtKB-KW"/>
</dbReference>
<keyword evidence="4" id="KW-0460">Magnesium</keyword>
<dbReference type="Proteomes" id="UP000030826">
    <property type="component" value="Unassembled WGS sequence"/>
</dbReference>
<dbReference type="InterPro" id="IPR023214">
    <property type="entry name" value="HAD_sf"/>
</dbReference>
<evidence type="ECO:0000256" key="1">
    <source>
        <dbReference type="ARBA" id="ARBA00001946"/>
    </source>
</evidence>
<dbReference type="SUPFAM" id="SSF56784">
    <property type="entry name" value="HAD-like"/>
    <property type="match status" value="1"/>
</dbReference>
<comment type="cofactor">
    <cofactor evidence="1">
        <name>Mg(2+)</name>
        <dbReference type="ChEBI" id="CHEBI:18420"/>
    </cofactor>
</comment>
<dbReference type="SFLD" id="SFLDS00003">
    <property type="entry name" value="Haloacid_Dehalogenase"/>
    <property type="match status" value="1"/>
</dbReference>
<keyword evidence="5" id="KW-0378">Hydrolase</keyword>
<evidence type="ECO:0000256" key="3">
    <source>
        <dbReference type="ARBA" id="ARBA00022723"/>
    </source>
</evidence>
<dbReference type="SFLD" id="SFLDG01129">
    <property type="entry name" value="C1.5:_HAD__Beta-PGM__Phosphata"/>
    <property type="match status" value="1"/>
</dbReference>
<dbReference type="RefSeq" id="WP_039189339.1">
    <property type="nucleotide sequence ID" value="NZ_JRFJ01000001.1"/>
</dbReference>
<keyword evidence="3" id="KW-0479">Metal-binding</keyword>
<accession>A0A0B1Q6M9</accession>
<dbReference type="EMBL" id="JRFJ01000001">
    <property type="protein sequence ID" value="KHJ56039.1"/>
    <property type="molecule type" value="Genomic_DNA"/>
</dbReference>
<sequence>MALSLIIFDCDGVLVDSEIVAAQIESEKLAELGLEFSPEEISERFAGLTLTRITEILTEETGVHFPDRFVADVERESDVRLAKVATIQGVHDMLDKLDLPRCICSNSMMNRLQLMLKPAGLWDRFRPYVFPSREVGTKRGKPAPDVFLYACKEFGVAPEEAIVLEDSVHGVAAAVAAGCRVVGFTGGKHSHRGHADSLTEAGAETVISRLSDFPAIVEAFADWERV</sequence>
<dbReference type="Gene3D" id="1.10.150.240">
    <property type="entry name" value="Putative phosphatase, domain 2"/>
    <property type="match status" value="1"/>
</dbReference>
<evidence type="ECO:0000313" key="6">
    <source>
        <dbReference type="Proteomes" id="UP000030826"/>
    </source>
</evidence>
<organism evidence="5 6">
    <name type="scientific">Aureimonas altamirensis</name>
    <dbReference type="NCBI Taxonomy" id="370622"/>
    <lineage>
        <taxon>Bacteria</taxon>
        <taxon>Pseudomonadati</taxon>
        <taxon>Pseudomonadota</taxon>
        <taxon>Alphaproteobacteria</taxon>
        <taxon>Hyphomicrobiales</taxon>
        <taxon>Aurantimonadaceae</taxon>
        <taxon>Aureimonas</taxon>
    </lineage>
</organism>
<dbReference type="InterPro" id="IPR036412">
    <property type="entry name" value="HAD-like_sf"/>
</dbReference>
<dbReference type="AlphaFoldDB" id="A0A0B1Q6M9"/>
<dbReference type="GO" id="GO:0016787">
    <property type="term" value="F:hydrolase activity"/>
    <property type="evidence" value="ECO:0007669"/>
    <property type="project" value="UniProtKB-KW"/>
</dbReference>
<dbReference type="Pfam" id="PF13419">
    <property type="entry name" value="HAD_2"/>
    <property type="match status" value="1"/>
</dbReference>
<name>A0A0B1Q6M9_9HYPH</name>
<dbReference type="STRING" id="370622.LA66_05345"/>
<dbReference type="PANTHER" id="PTHR46193:SF10">
    <property type="entry name" value="6-PHOSPHOGLUCONATE PHOSPHATASE"/>
    <property type="match status" value="1"/>
</dbReference>
<comment type="similarity">
    <text evidence="2">Belongs to the HAD-like hydrolase superfamily. CbbY/CbbZ/Gph/YieH family.</text>
</comment>
<reference evidence="5 6" key="1">
    <citation type="submission" date="2014-09" db="EMBL/GenBank/DDBJ databases">
        <title>Isolation and characterization of Aurantimonas altamirensis ON-56566 from clinical sample following a dog bite.</title>
        <authorList>
            <person name="Eshaghi A."/>
            <person name="Li A."/>
            <person name="Shahinas D."/>
            <person name="Bahn P."/>
            <person name="Kus J.V."/>
            <person name="Patel S.N."/>
        </authorList>
    </citation>
    <scope>NUCLEOTIDE SEQUENCE [LARGE SCALE GENOMIC DNA]</scope>
    <source>
        <strain evidence="5 6">ON-56566</strain>
    </source>
</reference>
<evidence type="ECO:0000256" key="4">
    <source>
        <dbReference type="ARBA" id="ARBA00022842"/>
    </source>
</evidence>
<dbReference type="Gene3D" id="3.40.50.1000">
    <property type="entry name" value="HAD superfamily/HAD-like"/>
    <property type="match status" value="1"/>
</dbReference>
<dbReference type="InterPro" id="IPR023198">
    <property type="entry name" value="PGP-like_dom2"/>
</dbReference>
<dbReference type="NCBIfam" id="TIGR01509">
    <property type="entry name" value="HAD-SF-IA-v3"/>
    <property type="match status" value="1"/>
</dbReference>
<dbReference type="InterPro" id="IPR041492">
    <property type="entry name" value="HAD_2"/>
</dbReference>
<dbReference type="PANTHER" id="PTHR46193">
    <property type="entry name" value="6-PHOSPHOGLUCONATE PHOSPHATASE"/>
    <property type="match status" value="1"/>
</dbReference>
<dbReference type="SFLD" id="SFLDG01135">
    <property type="entry name" value="C1.5.6:_HAD__Beta-PGM__Phospha"/>
    <property type="match status" value="1"/>
</dbReference>
<proteinExistence type="inferred from homology"/>
<dbReference type="InterPro" id="IPR051600">
    <property type="entry name" value="Beta-PGM-like"/>
</dbReference>
<protein>
    <submittedName>
        <fullName evidence="5">HAD family hydrolase</fullName>
    </submittedName>
</protein>
<gene>
    <name evidence="5" type="ORF">LA66_05345</name>
</gene>
<dbReference type="InterPro" id="IPR006439">
    <property type="entry name" value="HAD-SF_hydro_IA"/>
</dbReference>
<evidence type="ECO:0000313" key="5">
    <source>
        <dbReference type="EMBL" id="KHJ56039.1"/>
    </source>
</evidence>
<evidence type="ECO:0000256" key="2">
    <source>
        <dbReference type="ARBA" id="ARBA00006171"/>
    </source>
</evidence>